<proteinExistence type="predicted"/>
<reference evidence="2 3" key="1">
    <citation type="submission" date="2024-01" db="EMBL/GenBank/DDBJ databases">
        <title>New evidence supports the origin of RcGTA from prophage.</title>
        <authorList>
            <person name="Xu Y."/>
            <person name="Liu B."/>
            <person name="Chen F."/>
        </authorList>
    </citation>
    <scope>NUCLEOTIDE SEQUENCE [LARGE SCALE GENOMIC DNA]</scope>
    <source>
        <strain evidence="2 3">CBW1107-2</strain>
    </source>
</reference>
<organism evidence="2 3">
    <name type="scientific">Neoaquamicrobium sediminum</name>
    <dbReference type="NCBI Taxonomy" id="1849104"/>
    <lineage>
        <taxon>Bacteria</taxon>
        <taxon>Pseudomonadati</taxon>
        <taxon>Pseudomonadota</taxon>
        <taxon>Alphaproteobacteria</taxon>
        <taxon>Hyphomicrobiales</taxon>
        <taxon>Phyllobacteriaceae</taxon>
        <taxon>Neoaquamicrobium</taxon>
    </lineage>
</organism>
<protein>
    <submittedName>
        <fullName evidence="2">Uncharacterized protein</fullName>
    </submittedName>
</protein>
<dbReference type="Proteomes" id="UP001559025">
    <property type="component" value="Unassembled WGS sequence"/>
</dbReference>
<accession>A0ABV3X0K4</accession>
<feature type="region of interest" description="Disordered" evidence="1">
    <location>
        <begin position="443"/>
        <end position="483"/>
    </location>
</feature>
<keyword evidence="3" id="KW-1185">Reference proteome</keyword>
<feature type="region of interest" description="Disordered" evidence="1">
    <location>
        <begin position="324"/>
        <end position="345"/>
    </location>
</feature>
<evidence type="ECO:0000313" key="3">
    <source>
        <dbReference type="Proteomes" id="UP001559025"/>
    </source>
</evidence>
<dbReference type="EMBL" id="JAZHFV010000014">
    <property type="protein sequence ID" value="MEX4010474.1"/>
    <property type="molecule type" value="Genomic_DNA"/>
</dbReference>
<comment type="caution">
    <text evidence="2">The sequence shown here is derived from an EMBL/GenBank/DDBJ whole genome shotgun (WGS) entry which is preliminary data.</text>
</comment>
<name>A0ABV3X0K4_9HYPH</name>
<gene>
    <name evidence="2" type="ORF">V1479_24505</name>
</gene>
<dbReference type="RefSeq" id="WP_368805159.1">
    <property type="nucleotide sequence ID" value="NZ_JAZHFV010000014.1"/>
</dbReference>
<evidence type="ECO:0000256" key="1">
    <source>
        <dbReference type="SAM" id="MobiDB-lite"/>
    </source>
</evidence>
<sequence length="2165" mass="232241">MVPPYAFVNGTDIGIGFRGGTLDLSSESTPPDVLERIGVGDDWQGIYLPELRVFVSGGRNGFAYQFGVRDFLFGFGPNGGISGDFEGRIFNQGSGDLTVGARFFDASGRSFGLLERDGATASAVVPPITRMVVDVEGGRTPYAVSVAVDGAAPATGRIFEIDLSANATATIAIAVSDATSGAPDSAALTIAARRGDPRTIVVTPGTAAEPAKPATIAVAAGANPRIVIKEQNDRFVTLTTEPLERDVRWSLDGGAETTPRPNFTVEVVAGASHQIRASIPGMTVEAMPVYFYFDLPPKPGAGAAEPQILASVLPESNDQVWTSLARGRSPGSGRETGGHRPLTGGNHPAIFEAIDPAVTQIQIVGYASFEDDESKLEHNYQLARRRAIAVRELIHHHYPGRFSPSIDPEPPVKESYVALPAWKAAWMTHKSPSDRDWWKAEIKFNPDPSRPPRASDATLTRDPSGGGTPPVISVIDPPVPNPPQRPDWFRSAGVKLRVIESRFVAIQIDGEIDVQTAAEEKLRNTGQVQGQPAERVRTLQRGVPLAPDNPGDGITAFRFLLQENEMTGETVVSFSIGADPSDTDGLLAVGWLPGEARTQSFWRDLLGSYISFWPLLAKAADRDVGSPVDAVITGAELALPPLIAALPWFTVERVILHGAEYLARWHVAGSEGNIYFDLEACWSASLPSENDWLVRIDPAAPLSVRYKAIGVRLSDFDDDGAPIAPRYEFRPVFDSSRGYTIGLQNSGGLMLRPPFDRIFKILGARLSRINPMTFEVEIGMGVDFGVVSFDRLGIRAYLDQPRPPEITSIGARVDIPGALVGDGYLSISKTKIGGQIDLTVRAIGLRVAGALEIADISEAEGGPATGLFVGLDLLLPVGIPLGSTGLGIFGFRGLFGMHYARTPIGADKSVPSIEWLKAAKGRPNLLKTEPAQTEEEEGEEDNGVILWEPRIDRWSFGVGTIIGTMEGGVLLNLDGTLLLELPGPNILIALNARFLTPPPAMEEAGGVGGVLAVLEITPQHIAIGIYATYEIEKLIEIKIPAEAFFSTGNLRKWHFYLGSRPDIPGPGPAVVRVLGIVDGTGYLMVRGEGLPAYKALPAITGFGIGIGAGASFIWGDTDIGLYLKVGGGFDAVVGFDPMLISGTMSVYGELRLFIVSVGADAHLTVTVREQNGPLPIAVRVDGKACGHVDFFFFEISECVSISFGTPGIEPNVPGLIGKVALKSRSPALTQGTGVDRPIDGSLGDAHESVGVPAANAPLPVVPIDSIPVITMLAPPVIEGAAFLGTTLAPPPNLDMTDNGFVDRGGERYRYGLQVLELERIAPDGSVIDPPVLGIGTPTRWWTQQGATGDPSAAQLALLTWDLDPAPKAIETSDKRTETIRDRWQTVCDDAAPPAAVLWTFRFEPLGPSTSGWDLAGIAWPDPDGTRRSGTADARLFVHEKWRSGIAWVDAARGIVPAMVVGGAVPCIRRTRPLRDLAEIVRVGGRGPVMREEGAGGRDGFSLAPDDTVLAALVGSDEVKPFRVPETLHAKALADMTARPQRDQFAAIAALGRGEQVSRADILGAFSPVGTLVAGEKRACEARVLQSPQLDDGTLVRFAGQLKEKLVKEALEKAGIVHGPLDDTLVLETAGFDRLRLLLFLTPIDEAATIVIRVLDEQGNELESRPVTFDDLVPPRDLPEEWTRTDMPWAAGITDVFAFLEAEKRLGRYRAALVELGPHEKAARVEIGVKRSDPQLRPFLLPYYLAAIELLRLSERLRFDHDTTTIDREREIVTESLGPASTDNAFLFPSSLYRCRLSWAGTRKSSGKARQGEQSFWFRTDAEAPARLDSFVLMTSPMEGETHYFGGEPPRLVFATADIDRLYGAYGKELKVRLQAASGRHPPGQDGTAGQIDISAATLAGAGSLVLSPFEDALVGVLDGQCIAIDGGRTRQTVVVIPIPLEPFTDYIMDVVAVPVGQHATHETPFIYRRHFSTGGHATMTDFGVSLGGLTVGHRALQAGMTMTHLAPFAGRAPMGQELDEAFARAGLDVDGAPRTPKVTVLWEPAPGGSRPTAILIDADEPLSRDRLYPESVPDPDGLPGTRRWKLVEKEWLGFQPAAASAGLIEGAPVIAPGGQRALILLRPGALGSRIQLELVRRPFSEPYLAVAEERRIVVDLQLSQPPWEE</sequence>
<evidence type="ECO:0000313" key="2">
    <source>
        <dbReference type="EMBL" id="MEX4010474.1"/>
    </source>
</evidence>